<accession>A0A9W9DFL5</accession>
<protein>
    <submittedName>
        <fullName evidence="1">Uncharacterized protein</fullName>
    </submittedName>
</protein>
<dbReference type="EMBL" id="JAOTPV010000051">
    <property type="protein sequence ID" value="KAJ4466757.1"/>
    <property type="molecule type" value="Genomic_DNA"/>
</dbReference>
<comment type="caution">
    <text evidence="1">The sequence shown here is derived from an EMBL/GenBank/DDBJ whole genome shotgun (WGS) entry which is preliminary data.</text>
</comment>
<organism evidence="1 2">
    <name type="scientific">Lentinula aciculospora</name>
    <dbReference type="NCBI Taxonomy" id="153920"/>
    <lineage>
        <taxon>Eukaryota</taxon>
        <taxon>Fungi</taxon>
        <taxon>Dikarya</taxon>
        <taxon>Basidiomycota</taxon>
        <taxon>Agaricomycotina</taxon>
        <taxon>Agaricomycetes</taxon>
        <taxon>Agaricomycetidae</taxon>
        <taxon>Agaricales</taxon>
        <taxon>Marasmiineae</taxon>
        <taxon>Omphalotaceae</taxon>
        <taxon>Lentinula</taxon>
    </lineage>
</organism>
<proteinExistence type="predicted"/>
<feature type="non-terminal residue" evidence="1">
    <location>
        <position position="1"/>
    </location>
</feature>
<reference evidence="1" key="1">
    <citation type="submission" date="2022-08" db="EMBL/GenBank/DDBJ databases">
        <title>A Global Phylogenomic Analysis of the Shiitake Genus Lentinula.</title>
        <authorList>
            <consortium name="DOE Joint Genome Institute"/>
            <person name="Sierra-Patev S."/>
            <person name="Min B."/>
            <person name="Naranjo-Ortiz M."/>
            <person name="Looney B."/>
            <person name="Konkel Z."/>
            <person name="Slot J.C."/>
            <person name="Sakamoto Y."/>
            <person name="Steenwyk J.L."/>
            <person name="Rokas A."/>
            <person name="Carro J."/>
            <person name="Camarero S."/>
            <person name="Ferreira P."/>
            <person name="Molpeceres G."/>
            <person name="Ruiz-Duenas F.J."/>
            <person name="Serrano A."/>
            <person name="Henrissat B."/>
            <person name="Drula E."/>
            <person name="Hughes K.W."/>
            <person name="Mata J.L."/>
            <person name="Ishikawa N.K."/>
            <person name="Vargas-Isla R."/>
            <person name="Ushijima S."/>
            <person name="Smith C.A."/>
            <person name="Ahrendt S."/>
            <person name="Andreopoulos W."/>
            <person name="He G."/>
            <person name="Labutti K."/>
            <person name="Lipzen A."/>
            <person name="Ng V."/>
            <person name="Riley R."/>
            <person name="Sandor L."/>
            <person name="Barry K."/>
            <person name="Martinez A.T."/>
            <person name="Xiao Y."/>
            <person name="Gibbons J.G."/>
            <person name="Terashima K."/>
            <person name="Grigoriev I.V."/>
            <person name="Hibbett D.S."/>
        </authorList>
    </citation>
    <scope>NUCLEOTIDE SEQUENCE</scope>
    <source>
        <strain evidence="1">JLM2183</strain>
    </source>
</reference>
<dbReference type="Proteomes" id="UP001150266">
    <property type="component" value="Unassembled WGS sequence"/>
</dbReference>
<dbReference type="AlphaFoldDB" id="A0A9W9DFL5"/>
<sequence length="81" mass="9696">PTHPSLHSRVARINRVLVFLNTVFPFLTIDVAPVVRSHRISHFWCYHFLLPSFPYTSIHRNLKSINQGMREQRVYNILQRR</sequence>
<evidence type="ECO:0000313" key="2">
    <source>
        <dbReference type="Proteomes" id="UP001150266"/>
    </source>
</evidence>
<keyword evidence="2" id="KW-1185">Reference proteome</keyword>
<gene>
    <name evidence="1" type="ORF">J3R30DRAFT_2214259</name>
</gene>
<name>A0A9W9DFL5_9AGAR</name>
<evidence type="ECO:0000313" key="1">
    <source>
        <dbReference type="EMBL" id="KAJ4466757.1"/>
    </source>
</evidence>